<dbReference type="STRING" id="1562970.ING2E5B_0385"/>
<accession>A0A098BWV9</accession>
<dbReference type="KEGG" id="pbt:ING2E5B_0385"/>
<organism evidence="3 4">
    <name type="scientific">Fermentimonas caenicola</name>
    <dbReference type="NCBI Taxonomy" id="1562970"/>
    <lineage>
        <taxon>Bacteria</taxon>
        <taxon>Pseudomonadati</taxon>
        <taxon>Bacteroidota</taxon>
        <taxon>Bacteroidia</taxon>
        <taxon>Bacteroidales</taxon>
        <taxon>Dysgonomonadaceae</taxon>
        <taxon>Fermentimonas</taxon>
    </lineage>
</organism>
<dbReference type="Pfam" id="PF16269">
    <property type="entry name" value="DUF4922"/>
    <property type="match status" value="1"/>
</dbReference>
<dbReference type="AlphaFoldDB" id="A0A098BWV9"/>
<dbReference type="InterPro" id="IPR046320">
    <property type="entry name" value="DUF4922"/>
</dbReference>
<dbReference type="Proteomes" id="UP000032417">
    <property type="component" value="Chromosome 1"/>
</dbReference>
<evidence type="ECO:0000313" key="4">
    <source>
        <dbReference type="Proteomes" id="UP000032417"/>
    </source>
</evidence>
<dbReference type="InterPro" id="IPR058865">
    <property type="entry name" value="GDPGP1_C"/>
</dbReference>
<reference evidence="3 4" key="1">
    <citation type="submission" date="2014-08" db="EMBL/GenBank/DDBJ databases">
        <authorList>
            <person name="Wibberg D."/>
        </authorList>
    </citation>
    <scope>NUCLEOTIDE SEQUENCE [LARGE SCALE GENOMIC DNA]</scope>
    <source>
        <strain evidence="4">ING2-E5B</strain>
    </source>
</reference>
<gene>
    <name evidence="3" type="ORF">ING2E5B_0385</name>
</gene>
<feature type="domain" description="DUF4922" evidence="1">
    <location>
        <begin position="18"/>
        <end position="163"/>
    </location>
</feature>
<dbReference type="Pfam" id="PF26216">
    <property type="entry name" value="GDPGP1_C"/>
    <property type="match status" value="1"/>
</dbReference>
<evidence type="ECO:0000259" key="1">
    <source>
        <dbReference type="Pfam" id="PF16269"/>
    </source>
</evidence>
<sequence length="288" mass="33433">MLLQKNIIMSLQNDIENLFSLQKKEWPQLNDAILKLDDVMVKQLNWGDNISVKVQFNPARITSTGAKIDKKFIDERPCFLCEQNRPSEQKGIIFLDKYLILCNPFPILRNHLTIPLFSHVPQRIRHKVSEMLTLTEKLPDYVVFYNGPKSGASAPDHFHLQAGLKTAELTQGDNELRSCLIIEGSTISECTELFEEVYQYLRTLQPEEEEPMLNIITFMEGDRYKIHIFPRKAHRPKQYYEEGSKKLLISPGALDMSGMIITVREEDFNKIEKQDIEDIYMQVSLPIM</sequence>
<keyword evidence="4" id="KW-1185">Reference proteome</keyword>
<dbReference type="PATRIC" id="fig|1562970.3.peg.382"/>
<protein>
    <recommendedName>
        <fullName evidence="5">DUF4922 domain-containing protein</fullName>
    </recommendedName>
</protein>
<name>A0A098BWV9_9BACT</name>
<evidence type="ECO:0008006" key="5">
    <source>
        <dbReference type="Google" id="ProtNLM"/>
    </source>
</evidence>
<feature type="domain" description="GDPGP1-like C-terminal" evidence="2">
    <location>
        <begin position="180"/>
        <end position="285"/>
    </location>
</feature>
<evidence type="ECO:0000259" key="2">
    <source>
        <dbReference type="Pfam" id="PF26216"/>
    </source>
</evidence>
<proteinExistence type="predicted"/>
<dbReference type="HOGENOM" id="CLU_890423_0_0_10"/>
<dbReference type="EMBL" id="LN515532">
    <property type="protein sequence ID" value="CEA15154.1"/>
    <property type="molecule type" value="Genomic_DNA"/>
</dbReference>
<evidence type="ECO:0000313" key="3">
    <source>
        <dbReference type="EMBL" id="CEA15154.1"/>
    </source>
</evidence>